<organism evidence="1 2">
    <name type="scientific">Trichobilharzia regenti</name>
    <name type="common">Nasal bird schistosome</name>
    <dbReference type="NCBI Taxonomy" id="157069"/>
    <lineage>
        <taxon>Eukaryota</taxon>
        <taxon>Metazoa</taxon>
        <taxon>Spiralia</taxon>
        <taxon>Lophotrochozoa</taxon>
        <taxon>Platyhelminthes</taxon>
        <taxon>Trematoda</taxon>
        <taxon>Digenea</taxon>
        <taxon>Strigeidida</taxon>
        <taxon>Schistosomatoidea</taxon>
        <taxon>Schistosomatidae</taxon>
        <taxon>Trichobilharzia</taxon>
    </lineage>
</organism>
<reference evidence="1" key="1">
    <citation type="submission" date="2022-06" db="EMBL/GenBank/DDBJ databases">
        <authorList>
            <person name="Berger JAMES D."/>
            <person name="Berger JAMES D."/>
        </authorList>
    </citation>
    <scope>NUCLEOTIDE SEQUENCE [LARGE SCALE GENOMIC DNA]</scope>
</reference>
<dbReference type="AlphaFoldDB" id="A0AA85KBU0"/>
<evidence type="ECO:0000313" key="1">
    <source>
        <dbReference type="Proteomes" id="UP000050795"/>
    </source>
</evidence>
<dbReference type="Proteomes" id="UP000050795">
    <property type="component" value="Unassembled WGS sequence"/>
</dbReference>
<protein>
    <submittedName>
        <fullName evidence="2">Uncharacterized protein</fullName>
    </submittedName>
</protein>
<sequence length="77" mass="8376">MVLLSVSFPKTTLSSRRGVPVASGFRFPILIAFRTCTPVVFSGSISRNMELIAFRSSACRAAGSVFLDSSKFQMIIL</sequence>
<name>A0AA85KBU0_TRIRE</name>
<evidence type="ECO:0000313" key="2">
    <source>
        <dbReference type="WBParaSite" id="TREG1_80090.1"/>
    </source>
</evidence>
<accession>A0AA85KBU0</accession>
<proteinExistence type="predicted"/>
<keyword evidence="1" id="KW-1185">Reference proteome</keyword>
<reference evidence="2" key="2">
    <citation type="submission" date="2023-11" db="UniProtKB">
        <authorList>
            <consortium name="WormBaseParasite"/>
        </authorList>
    </citation>
    <scope>IDENTIFICATION</scope>
</reference>
<dbReference type="WBParaSite" id="TREG1_80090.1">
    <property type="protein sequence ID" value="TREG1_80090.1"/>
    <property type="gene ID" value="TREG1_80090"/>
</dbReference>